<organism evidence="8 9">
    <name type="scientific">Sarcoptes scabiei</name>
    <name type="common">Itch mite</name>
    <name type="synonym">Acarus scabiei</name>
    <dbReference type="NCBI Taxonomy" id="52283"/>
    <lineage>
        <taxon>Eukaryota</taxon>
        <taxon>Metazoa</taxon>
        <taxon>Ecdysozoa</taxon>
        <taxon>Arthropoda</taxon>
        <taxon>Chelicerata</taxon>
        <taxon>Arachnida</taxon>
        <taxon>Acari</taxon>
        <taxon>Acariformes</taxon>
        <taxon>Sarcoptiformes</taxon>
        <taxon>Astigmata</taxon>
        <taxon>Psoroptidia</taxon>
        <taxon>Sarcoptoidea</taxon>
        <taxon>Sarcoptidae</taxon>
        <taxon>Sarcoptinae</taxon>
        <taxon>Sarcoptes</taxon>
    </lineage>
</organism>
<comment type="subcellular location">
    <subcellularLocation>
        <location evidence="1">Membrane</location>
        <topology evidence="1">Single-pass type IV membrane protein</topology>
    </subcellularLocation>
</comment>
<dbReference type="PANTHER" id="PTHR19957">
    <property type="entry name" value="SYNTAXIN"/>
    <property type="match status" value="1"/>
</dbReference>
<keyword evidence="3" id="KW-0813">Transport</keyword>
<dbReference type="GO" id="GO:0006906">
    <property type="term" value="P:vesicle fusion"/>
    <property type="evidence" value="ECO:0007669"/>
    <property type="project" value="TreeGrafter"/>
</dbReference>
<dbReference type="InterPro" id="IPR045242">
    <property type="entry name" value="Syntaxin"/>
</dbReference>
<dbReference type="CDD" id="cd15844">
    <property type="entry name" value="SNARE_syntaxin5"/>
    <property type="match status" value="1"/>
</dbReference>
<dbReference type="InterPro" id="IPR010989">
    <property type="entry name" value="SNARE"/>
</dbReference>
<evidence type="ECO:0000256" key="7">
    <source>
        <dbReference type="ARBA" id="ARBA00023136"/>
    </source>
</evidence>
<dbReference type="GO" id="GO:0006886">
    <property type="term" value="P:intracellular protein transport"/>
    <property type="evidence" value="ECO:0007669"/>
    <property type="project" value="InterPro"/>
</dbReference>
<dbReference type="Proteomes" id="UP000616769">
    <property type="component" value="Unassembled WGS sequence"/>
</dbReference>
<keyword evidence="5" id="KW-1133">Transmembrane helix</keyword>
<dbReference type="VEuPathDB" id="VectorBase:SSCA004184"/>
<dbReference type="SUPFAM" id="SSF47661">
    <property type="entry name" value="t-snare proteins"/>
    <property type="match status" value="1"/>
</dbReference>
<reference evidence="8 9" key="1">
    <citation type="journal article" date="2015" name="Parasit. Vectors">
        <title>Draft genome of the scabies mite.</title>
        <authorList>
            <person name="Rider S.D.Jr."/>
            <person name="Morgan M.S."/>
            <person name="Arlian L.G."/>
        </authorList>
    </citation>
    <scope>NUCLEOTIDE SEQUENCE [LARGE SCALE GENOMIC DNA]</scope>
    <source>
        <strain evidence="8">Arlian Lab</strain>
    </source>
</reference>
<evidence type="ECO:0000313" key="9">
    <source>
        <dbReference type="Proteomes" id="UP000616769"/>
    </source>
</evidence>
<dbReference type="Gene3D" id="1.20.58.70">
    <property type="match status" value="1"/>
</dbReference>
<evidence type="ECO:0000256" key="5">
    <source>
        <dbReference type="ARBA" id="ARBA00022989"/>
    </source>
</evidence>
<evidence type="ECO:0000256" key="2">
    <source>
        <dbReference type="ARBA" id="ARBA00009063"/>
    </source>
</evidence>
<protein>
    <submittedName>
        <fullName evidence="8">Syntaxin-5-like protein</fullName>
    </submittedName>
</protein>
<dbReference type="GO" id="GO:0005484">
    <property type="term" value="F:SNAP receptor activity"/>
    <property type="evidence" value="ECO:0007669"/>
    <property type="project" value="InterPro"/>
</dbReference>
<dbReference type="OrthoDB" id="421009at2759"/>
<evidence type="ECO:0000256" key="1">
    <source>
        <dbReference type="ARBA" id="ARBA00004211"/>
    </source>
</evidence>
<dbReference type="AlphaFoldDB" id="A0A132A2P5"/>
<dbReference type="PANTHER" id="PTHR19957:SF3">
    <property type="entry name" value="SYNTAXIN-5"/>
    <property type="match status" value="1"/>
</dbReference>
<dbReference type="GO" id="GO:0048278">
    <property type="term" value="P:vesicle docking"/>
    <property type="evidence" value="ECO:0007669"/>
    <property type="project" value="TreeGrafter"/>
</dbReference>
<dbReference type="GO" id="GO:0031201">
    <property type="term" value="C:SNARE complex"/>
    <property type="evidence" value="ECO:0007669"/>
    <property type="project" value="TreeGrafter"/>
</dbReference>
<evidence type="ECO:0000256" key="6">
    <source>
        <dbReference type="ARBA" id="ARBA00023054"/>
    </source>
</evidence>
<comment type="similarity">
    <text evidence="2">Belongs to the syntaxin family.</text>
</comment>
<dbReference type="GO" id="GO:0000139">
    <property type="term" value="C:Golgi membrane"/>
    <property type="evidence" value="ECO:0007669"/>
    <property type="project" value="TreeGrafter"/>
</dbReference>
<dbReference type="EMBL" id="JXLN01010202">
    <property type="protein sequence ID" value="KPM05306.1"/>
    <property type="molecule type" value="Genomic_DNA"/>
</dbReference>
<sequence length="373" mass="42736">MAQDRTQEFMATVKSMAGRPQYLNTLTNGSNINGQVKMSMELRARKIGPQNQSNGFPQSPLSNPQSLQYSQFSRFMSGSRSIARDLYLTYQKLEKINLLAQKKTIFDDEESSKELNELIYIVKQDIQSLNQQIEQLRQYQIESQQNTSGCHNVRSHTKNVILTLQQQLASISSTFKSTLELRSKNMKKLQKRREQFTNAPTIHEPLLSRPQPQQKSISTHRALPHSYSANNLQTTSSSTVIDLGDGDRNNVPNESYQRGHRHNNSMSLQQQSLLQFHDQTNDYLEDRANTMQSIESTIVELGTIFNQLATMVQQQEEMITRIDANVSDTMLNVEQAHDSLLQYLTSVTSNRWLMIKVFGVLFVFFLLFVLFAA</sequence>
<dbReference type="PROSITE" id="PS50192">
    <property type="entry name" value="T_SNARE"/>
    <property type="match status" value="1"/>
</dbReference>
<evidence type="ECO:0000313" key="8">
    <source>
        <dbReference type="EMBL" id="KPM05306.1"/>
    </source>
</evidence>
<gene>
    <name evidence="8" type="ORF">QR98_0037670</name>
</gene>
<dbReference type="InterPro" id="IPR006012">
    <property type="entry name" value="Syntaxin/epimorphin_CS"/>
</dbReference>
<dbReference type="SMART" id="SM00397">
    <property type="entry name" value="t_SNARE"/>
    <property type="match status" value="1"/>
</dbReference>
<name>A0A132A2P5_SARSC</name>
<dbReference type="Pfam" id="PF05739">
    <property type="entry name" value="SNARE"/>
    <property type="match status" value="1"/>
</dbReference>
<comment type="caution">
    <text evidence="8">The sequence shown here is derived from an EMBL/GenBank/DDBJ whole genome shotgun (WGS) entry which is preliminary data.</text>
</comment>
<keyword evidence="4" id="KW-0812">Transmembrane</keyword>
<keyword evidence="7" id="KW-0472">Membrane</keyword>
<dbReference type="PROSITE" id="PS00914">
    <property type="entry name" value="SYNTAXIN"/>
    <property type="match status" value="1"/>
</dbReference>
<dbReference type="GO" id="GO:0006888">
    <property type="term" value="P:endoplasmic reticulum to Golgi vesicle-mediated transport"/>
    <property type="evidence" value="ECO:0007669"/>
    <property type="project" value="TreeGrafter"/>
</dbReference>
<evidence type="ECO:0000256" key="3">
    <source>
        <dbReference type="ARBA" id="ARBA00022448"/>
    </source>
</evidence>
<accession>A0A132A2P5</accession>
<dbReference type="InterPro" id="IPR000727">
    <property type="entry name" value="T_SNARE_dom"/>
</dbReference>
<dbReference type="GO" id="GO:0000149">
    <property type="term" value="F:SNARE binding"/>
    <property type="evidence" value="ECO:0007669"/>
    <property type="project" value="TreeGrafter"/>
</dbReference>
<proteinExistence type="inferred from homology"/>
<evidence type="ECO:0000256" key="4">
    <source>
        <dbReference type="ARBA" id="ARBA00022692"/>
    </source>
</evidence>
<keyword evidence="6" id="KW-0175">Coiled coil</keyword>